<dbReference type="PANTHER" id="PTHR12874:SF9">
    <property type="entry name" value="F-BOX ONLY PROTEIN 48"/>
    <property type="match status" value="1"/>
</dbReference>
<feature type="compositionally biased region" description="Polar residues" evidence="2">
    <location>
        <begin position="7"/>
        <end position="18"/>
    </location>
</feature>
<dbReference type="Gene3D" id="1.20.1280.50">
    <property type="match status" value="1"/>
</dbReference>
<feature type="region of interest" description="Disordered" evidence="2">
    <location>
        <begin position="1"/>
        <end position="22"/>
    </location>
</feature>
<dbReference type="InterPro" id="IPR001810">
    <property type="entry name" value="F-box_dom"/>
</dbReference>
<dbReference type="GO" id="GO:0019005">
    <property type="term" value="C:SCF ubiquitin ligase complex"/>
    <property type="evidence" value="ECO:0007669"/>
    <property type="project" value="UniProtKB-UniRule"/>
</dbReference>
<evidence type="ECO:0000313" key="4">
    <source>
        <dbReference type="EMBL" id="KAL2086535.1"/>
    </source>
</evidence>
<dbReference type="AlphaFoldDB" id="A0ABD1JJI9"/>
<protein>
    <recommendedName>
        <fullName evidence="3">F-box domain-containing protein</fullName>
    </recommendedName>
</protein>
<dbReference type="SMART" id="SM00256">
    <property type="entry name" value="FBOX"/>
    <property type="match status" value="1"/>
</dbReference>
<dbReference type="Proteomes" id="UP001591681">
    <property type="component" value="Unassembled WGS sequence"/>
</dbReference>
<feature type="domain" description="F-box" evidence="3">
    <location>
        <begin position="40"/>
        <end position="87"/>
    </location>
</feature>
<evidence type="ECO:0000256" key="1">
    <source>
        <dbReference type="RuleBase" id="RU369085"/>
    </source>
</evidence>
<gene>
    <name evidence="4" type="ORF">ACEWY4_017594</name>
</gene>
<dbReference type="SUPFAM" id="SSF81383">
    <property type="entry name" value="F-box domain"/>
    <property type="match status" value="1"/>
</dbReference>
<evidence type="ECO:0000256" key="2">
    <source>
        <dbReference type="SAM" id="MobiDB-lite"/>
    </source>
</evidence>
<evidence type="ECO:0000259" key="3">
    <source>
        <dbReference type="PROSITE" id="PS50181"/>
    </source>
</evidence>
<keyword evidence="5" id="KW-1185">Reference proteome</keyword>
<evidence type="ECO:0000313" key="5">
    <source>
        <dbReference type="Proteomes" id="UP001591681"/>
    </source>
</evidence>
<dbReference type="PANTHER" id="PTHR12874">
    <property type="entry name" value="F-BOX ONLY PROTEIN 48-RELATED"/>
    <property type="match status" value="1"/>
</dbReference>
<accession>A0ABD1JJI9</accession>
<name>A0ABD1JJI9_9TELE</name>
<dbReference type="CDD" id="cd22113">
    <property type="entry name" value="F-box_FBXO48"/>
    <property type="match status" value="1"/>
</dbReference>
<reference evidence="4 5" key="1">
    <citation type="submission" date="2024-09" db="EMBL/GenBank/DDBJ databases">
        <title>A chromosome-level genome assembly of Gray's grenadier anchovy, Coilia grayii.</title>
        <authorList>
            <person name="Fu Z."/>
        </authorList>
    </citation>
    <scope>NUCLEOTIDE SEQUENCE [LARGE SCALE GENOMIC DNA]</scope>
    <source>
        <strain evidence="4">G4</strain>
        <tissue evidence="4">Muscle</tissue>
    </source>
</reference>
<dbReference type="GO" id="GO:0016567">
    <property type="term" value="P:protein ubiquitination"/>
    <property type="evidence" value="ECO:0007669"/>
    <property type="project" value="UniProtKB-UniRule"/>
</dbReference>
<organism evidence="4 5">
    <name type="scientific">Coilia grayii</name>
    <name type="common">Gray's grenadier anchovy</name>
    <dbReference type="NCBI Taxonomy" id="363190"/>
    <lineage>
        <taxon>Eukaryota</taxon>
        <taxon>Metazoa</taxon>
        <taxon>Chordata</taxon>
        <taxon>Craniata</taxon>
        <taxon>Vertebrata</taxon>
        <taxon>Euteleostomi</taxon>
        <taxon>Actinopterygii</taxon>
        <taxon>Neopterygii</taxon>
        <taxon>Teleostei</taxon>
        <taxon>Clupei</taxon>
        <taxon>Clupeiformes</taxon>
        <taxon>Clupeoidei</taxon>
        <taxon>Engraulidae</taxon>
        <taxon>Coilinae</taxon>
        <taxon>Coilia</taxon>
    </lineage>
</organism>
<dbReference type="EMBL" id="JBHFQA010000015">
    <property type="protein sequence ID" value="KAL2086535.1"/>
    <property type="molecule type" value="Genomic_DNA"/>
</dbReference>
<dbReference type="GO" id="GO:0031146">
    <property type="term" value="P:SCF-dependent proteasomal ubiquitin-dependent protein catabolic process"/>
    <property type="evidence" value="ECO:0007669"/>
    <property type="project" value="UniProtKB-UniRule"/>
</dbReference>
<dbReference type="PROSITE" id="PS50181">
    <property type="entry name" value="FBOX"/>
    <property type="match status" value="1"/>
</dbReference>
<dbReference type="InterPro" id="IPR036047">
    <property type="entry name" value="F-box-like_dom_sf"/>
</dbReference>
<dbReference type="Pfam" id="PF12937">
    <property type="entry name" value="F-box-like"/>
    <property type="match status" value="1"/>
</dbReference>
<sequence>MKGETMRGSSFPTSTTPDKLSEELSTLLSVVGEEEEERQRNFAEALPPEMSLRIFGELDVRSLCQASLTCKRWNRLIEDNDQLWRSHCLTVLAVCRRDVAGDRQEGLSWKVTLVRNYQKSRIKRNWMKGRFSQVLSAEQLPPHSMYPFDVETWGEILEAELER</sequence>
<comment type="pathway">
    <text evidence="1">Protein modification; protein ubiquitination.</text>
</comment>
<keyword evidence="1" id="KW-0833">Ubl conjugation pathway</keyword>
<proteinExistence type="predicted"/>
<comment type="caution">
    <text evidence="4">The sequence shown here is derived from an EMBL/GenBank/DDBJ whole genome shotgun (WGS) entry which is preliminary data.</text>
</comment>